<name>A0A6C0CBU0_9ZZZZ</name>
<dbReference type="AlphaFoldDB" id="A0A6C0CBU0"/>
<organism evidence="1">
    <name type="scientific">viral metagenome</name>
    <dbReference type="NCBI Taxonomy" id="1070528"/>
    <lineage>
        <taxon>unclassified sequences</taxon>
        <taxon>metagenomes</taxon>
        <taxon>organismal metagenomes</taxon>
    </lineage>
</organism>
<sequence length="37" mass="4798">MFEETKFRDKMLKTYYYDMYLHYGYKMIRDIISRSPY</sequence>
<accession>A0A6C0CBU0</accession>
<dbReference type="EMBL" id="MN739364">
    <property type="protein sequence ID" value="QHT01145.1"/>
    <property type="molecule type" value="Genomic_DNA"/>
</dbReference>
<reference evidence="1" key="1">
    <citation type="journal article" date="2020" name="Nature">
        <title>Giant virus diversity and host interactions through global metagenomics.</title>
        <authorList>
            <person name="Schulz F."/>
            <person name="Roux S."/>
            <person name="Paez-Espino D."/>
            <person name="Jungbluth S."/>
            <person name="Walsh D.A."/>
            <person name="Denef V.J."/>
            <person name="McMahon K.D."/>
            <person name="Konstantinidis K.T."/>
            <person name="Eloe-Fadrosh E.A."/>
            <person name="Kyrpides N.C."/>
            <person name="Woyke T."/>
        </authorList>
    </citation>
    <scope>NUCLEOTIDE SEQUENCE</scope>
    <source>
        <strain evidence="1">GVMAG-M-3300020192-26</strain>
    </source>
</reference>
<protein>
    <submittedName>
        <fullName evidence="1">Uncharacterized protein</fullName>
    </submittedName>
</protein>
<proteinExistence type="predicted"/>
<evidence type="ECO:0000313" key="1">
    <source>
        <dbReference type="EMBL" id="QHT01145.1"/>
    </source>
</evidence>